<gene>
    <name evidence="6" type="ORF">GGQ97_000246</name>
</gene>
<keyword evidence="7" id="KW-1185">Reference proteome</keyword>
<evidence type="ECO:0000259" key="5">
    <source>
        <dbReference type="PROSITE" id="PS51891"/>
    </source>
</evidence>
<name>A0A7X5Y3F2_9SPHN</name>
<comment type="similarity">
    <text evidence="1">Belongs to the Gfa family.</text>
</comment>
<feature type="domain" description="CENP-V/GFA" evidence="5">
    <location>
        <begin position="3"/>
        <end position="119"/>
    </location>
</feature>
<dbReference type="SUPFAM" id="SSF51316">
    <property type="entry name" value="Mss4-like"/>
    <property type="match status" value="1"/>
</dbReference>
<dbReference type="PANTHER" id="PTHR33337">
    <property type="entry name" value="GFA DOMAIN-CONTAINING PROTEIN"/>
    <property type="match status" value="1"/>
</dbReference>
<dbReference type="Pfam" id="PF04828">
    <property type="entry name" value="GFA"/>
    <property type="match status" value="1"/>
</dbReference>
<dbReference type="EMBL" id="JAATJC010000001">
    <property type="protein sequence ID" value="NJC04453.1"/>
    <property type="molecule type" value="Genomic_DNA"/>
</dbReference>
<reference evidence="6 7" key="1">
    <citation type="submission" date="2020-03" db="EMBL/GenBank/DDBJ databases">
        <title>Genomic Encyclopedia of Type Strains, Phase IV (KMG-IV): sequencing the most valuable type-strain genomes for metagenomic binning, comparative biology and taxonomic classification.</title>
        <authorList>
            <person name="Goeker M."/>
        </authorList>
    </citation>
    <scope>NUCLEOTIDE SEQUENCE [LARGE SCALE GENOMIC DNA]</scope>
    <source>
        <strain evidence="6 7">DSM 16846</strain>
    </source>
</reference>
<evidence type="ECO:0000256" key="2">
    <source>
        <dbReference type="ARBA" id="ARBA00022723"/>
    </source>
</evidence>
<dbReference type="AlphaFoldDB" id="A0A7X5Y3F2"/>
<dbReference type="PANTHER" id="PTHR33337:SF40">
    <property type="entry name" value="CENP-V_GFA DOMAIN-CONTAINING PROTEIN-RELATED"/>
    <property type="match status" value="1"/>
</dbReference>
<evidence type="ECO:0000313" key="7">
    <source>
        <dbReference type="Proteomes" id="UP000558192"/>
    </source>
</evidence>
<comment type="caution">
    <text evidence="6">The sequence shown here is derived from an EMBL/GenBank/DDBJ whole genome shotgun (WGS) entry which is preliminary data.</text>
</comment>
<evidence type="ECO:0000256" key="3">
    <source>
        <dbReference type="ARBA" id="ARBA00022833"/>
    </source>
</evidence>
<evidence type="ECO:0000256" key="4">
    <source>
        <dbReference type="ARBA" id="ARBA00023239"/>
    </source>
</evidence>
<proteinExistence type="inferred from homology"/>
<keyword evidence="3" id="KW-0862">Zinc</keyword>
<evidence type="ECO:0000313" key="6">
    <source>
        <dbReference type="EMBL" id="NJC04453.1"/>
    </source>
</evidence>
<sequence length="133" mass="14634">MAEQGGCLCGAIRFEVREGAQPVHHALCHCRDCQRASGTPATSWSLFAREDVTITGEPASFRSSERATRQFCGKCGTGLFYLNDAIFPGQIDIQSATFDDPGRFPVQGQIQTAERIDWMGKLDSLPSFERYPG</sequence>
<dbReference type="Gene3D" id="3.90.1590.10">
    <property type="entry name" value="glutathione-dependent formaldehyde- activating enzyme (gfa)"/>
    <property type="match status" value="1"/>
</dbReference>
<keyword evidence="4" id="KW-0456">Lyase</keyword>
<dbReference type="RefSeq" id="WP_168067274.1">
    <property type="nucleotide sequence ID" value="NZ_JAATJC010000001.1"/>
</dbReference>
<dbReference type="GO" id="GO:0016846">
    <property type="term" value="F:carbon-sulfur lyase activity"/>
    <property type="evidence" value="ECO:0007669"/>
    <property type="project" value="InterPro"/>
</dbReference>
<dbReference type="PROSITE" id="PS51891">
    <property type="entry name" value="CENP_V_GFA"/>
    <property type="match status" value="1"/>
</dbReference>
<evidence type="ECO:0000256" key="1">
    <source>
        <dbReference type="ARBA" id="ARBA00005495"/>
    </source>
</evidence>
<organism evidence="6 7">
    <name type="scientific">Sphingomonas kaistensis</name>
    <dbReference type="NCBI Taxonomy" id="298708"/>
    <lineage>
        <taxon>Bacteria</taxon>
        <taxon>Pseudomonadati</taxon>
        <taxon>Pseudomonadota</taxon>
        <taxon>Alphaproteobacteria</taxon>
        <taxon>Sphingomonadales</taxon>
        <taxon>Sphingomonadaceae</taxon>
        <taxon>Sphingomonas</taxon>
    </lineage>
</organism>
<dbReference type="InterPro" id="IPR006913">
    <property type="entry name" value="CENP-V/GFA"/>
</dbReference>
<dbReference type="InterPro" id="IPR011057">
    <property type="entry name" value="Mss4-like_sf"/>
</dbReference>
<keyword evidence="2" id="KW-0479">Metal-binding</keyword>
<dbReference type="GO" id="GO:0046872">
    <property type="term" value="F:metal ion binding"/>
    <property type="evidence" value="ECO:0007669"/>
    <property type="project" value="UniProtKB-KW"/>
</dbReference>
<dbReference type="Proteomes" id="UP000558192">
    <property type="component" value="Unassembled WGS sequence"/>
</dbReference>
<protein>
    <recommendedName>
        <fullName evidence="5">CENP-V/GFA domain-containing protein</fullName>
    </recommendedName>
</protein>
<accession>A0A7X5Y3F2</accession>